<protein>
    <submittedName>
        <fullName evidence="1">Putative transposon-encoded protein</fullName>
    </submittedName>
</protein>
<reference evidence="1 2" key="1">
    <citation type="submission" date="2020-07" db="EMBL/GenBank/DDBJ databases">
        <title>Genomic Encyclopedia of Type Strains, Phase IV (KMG-V): Genome sequencing to study the core and pangenomes of soil and plant-associated prokaryotes.</title>
        <authorList>
            <person name="Whitman W."/>
        </authorList>
    </citation>
    <scope>NUCLEOTIDE SEQUENCE [LARGE SCALE GENOMIC DNA]</scope>
    <source>
        <strain evidence="1 2">A5</strain>
    </source>
</reference>
<proteinExistence type="predicted"/>
<evidence type="ECO:0000313" key="2">
    <source>
        <dbReference type="Proteomes" id="UP000571854"/>
    </source>
</evidence>
<dbReference type="EMBL" id="JACDUJ010000001">
    <property type="protein sequence ID" value="MBA2846623.1"/>
    <property type="molecule type" value="Genomic_DNA"/>
</dbReference>
<evidence type="ECO:0000313" key="1">
    <source>
        <dbReference type="EMBL" id="MBA2846623.1"/>
    </source>
</evidence>
<dbReference type="AlphaFoldDB" id="A0A7J9NMG3"/>
<dbReference type="NCBIfam" id="NF033496">
    <property type="entry name" value="DUF2080_fam_acc"/>
    <property type="match status" value="1"/>
</dbReference>
<name>A0A7J9NMG3_METMI</name>
<dbReference type="Proteomes" id="UP000571854">
    <property type="component" value="Unassembled WGS sequence"/>
</dbReference>
<accession>A0A7J9NMG3</accession>
<comment type="caution">
    <text evidence="1">The sequence shown here is derived from an EMBL/GenBank/DDBJ whole genome shotgun (WGS) entry which is preliminary data.</text>
</comment>
<organism evidence="1 2">
    <name type="scientific">Methanococcus maripaludis</name>
    <name type="common">Methanococcus deltae</name>
    <dbReference type="NCBI Taxonomy" id="39152"/>
    <lineage>
        <taxon>Archaea</taxon>
        <taxon>Methanobacteriati</taxon>
        <taxon>Methanobacteriota</taxon>
        <taxon>Methanomada group</taxon>
        <taxon>Methanococci</taxon>
        <taxon>Methanococcales</taxon>
        <taxon>Methanococcaceae</taxon>
        <taxon>Methanococcus</taxon>
    </lineage>
</organism>
<dbReference type="InterPro" id="IPR019205">
    <property type="entry name" value="DUF2080_transposon-encoded"/>
</dbReference>
<gene>
    <name evidence="1" type="ORF">HNP88_000807</name>
</gene>
<sequence length="65" mass="7363">MKIRKKSWRKPRKMYPTFSGVIKAIGNSGTLDVSIPNEYIGKLAFLTVIDDDEEIEELFSSAQKA</sequence>
<dbReference type="Pfam" id="PF09853">
    <property type="entry name" value="DUF2080"/>
    <property type="match status" value="1"/>
</dbReference>
<dbReference type="RefSeq" id="WP_181492052.1">
    <property type="nucleotide sequence ID" value="NZ_JACDUJ010000001.1"/>
</dbReference>